<evidence type="ECO:0000313" key="2">
    <source>
        <dbReference type="EMBL" id="KAK4327067.1"/>
    </source>
</evidence>
<gene>
    <name evidence="2" type="ORF">Pmani_002441</name>
</gene>
<sequence>MYPSVRPPAPPSVRPPAPLCQAPSSPSVRPPAPLSVRPPAPPSQAPSSPTLVDNSARACKADADHHHTTSVTTCLIGVCSGRSYSVMEYYHRFPGVGKFISDVFSVTRHWDVISD</sequence>
<reference evidence="2" key="1">
    <citation type="submission" date="2023-11" db="EMBL/GenBank/DDBJ databases">
        <title>Genome assemblies of two species of porcelain crab, Petrolisthes cinctipes and Petrolisthes manimaculis (Anomura: Porcellanidae).</title>
        <authorList>
            <person name="Angst P."/>
        </authorList>
    </citation>
    <scope>NUCLEOTIDE SEQUENCE</scope>
    <source>
        <strain evidence="2">PB745_02</strain>
        <tissue evidence="2">Gill</tissue>
    </source>
</reference>
<feature type="compositionally biased region" description="Pro residues" evidence="1">
    <location>
        <begin position="28"/>
        <end position="44"/>
    </location>
</feature>
<evidence type="ECO:0000256" key="1">
    <source>
        <dbReference type="SAM" id="MobiDB-lite"/>
    </source>
</evidence>
<evidence type="ECO:0000313" key="3">
    <source>
        <dbReference type="Proteomes" id="UP001292094"/>
    </source>
</evidence>
<accession>A0AAE1QKG1</accession>
<dbReference type="EMBL" id="JAWZYT010000176">
    <property type="protein sequence ID" value="KAK4327067.1"/>
    <property type="molecule type" value="Genomic_DNA"/>
</dbReference>
<name>A0AAE1QKG1_9EUCA</name>
<organism evidence="2 3">
    <name type="scientific">Petrolisthes manimaculis</name>
    <dbReference type="NCBI Taxonomy" id="1843537"/>
    <lineage>
        <taxon>Eukaryota</taxon>
        <taxon>Metazoa</taxon>
        <taxon>Ecdysozoa</taxon>
        <taxon>Arthropoda</taxon>
        <taxon>Crustacea</taxon>
        <taxon>Multicrustacea</taxon>
        <taxon>Malacostraca</taxon>
        <taxon>Eumalacostraca</taxon>
        <taxon>Eucarida</taxon>
        <taxon>Decapoda</taxon>
        <taxon>Pleocyemata</taxon>
        <taxon>Anomura</taxon>
        <taxon>Galatheoidea</taxon>
        <taxon>Porcellanidae</taxon>
        <taxon>Petrolisthes</taxon>
    </lineage>
</organism>
<feature type="compositionally biased region" description="Pro residues" evidence="1">
    <location>
        <begin position="1"/>
        <end position="18"/>
    </location>
</feature>
<dbReference type="Proteomes" id="UP001292094">
    <property type="component" value="Unassembled WGS sequence"/>
</dbReference>
<keyword evidence="3" id="KW-1185">Reference proteome</keyword>
<proteinExistence type="predicted"/>
<comment type="caution">
    <text evidence="2">The sequence shown here is derived from an EMBL/GenBank/DDBJ whole genome shotgun (WGS) entry which is preliminary data.</text>
</comment>
<feature type="region of interest" description="Disordered" evidence="1">
    <location>
        <begin position="1"/>
        <end position="54"/>
    </location>
</feature>
<protein>
    <submittedName>
        <fullName evidence="2">Uncharacterized protein</fullName>
    </submittedName>
</protein>
<dbReference type="AlphaFoldDB" id="A0AAE1QKG1"/>